<keyword evidence="3" id="KW-1185">Reference proteome</keyword>
<feature type="compositionally biased region" description="Polar residues" evidence="1">
    <location>
        <begin position="12"/>
        <end position="26"/>
    </location>
</feature>
<evidence type="ECO:0000313" key="3">
    <source>
        <dbReference type="Proteomes" id="UP001152320"/>
    </source>
</evidence>
<organism evidence="2 3">
    <name type="scientific">Holothuria leucospilota</name>
    <name type="common">Black long sea cucumber</name>
    <name type="synonym">Mertensiothuria leucospilota</name>
    <dbReference type="NCBI Taxonomy" id="206669"/>
    <lineage>
        <taxon>Eukaryota</taxon>
        <taxon>Metazoa</taxon>
        <taxon>Echinodermata</taxon>
        <taxon>Eleutherozoa</taxon>
        <taxon>Echinozoa</taxon>
        <taxon>Holothuroidea</taxon>
        <taxon>Aspidochirotacea</taxon>
        <taxon>Aspidochirotida</taxon>
        <taxon>Holothuriidae</taxon>
        <taxon>Holothuria</taxon>
    </lineage>
</organism>
<sequence>MPQDQVAFKISPQKQDQSSESGGTSSDAQGVWINISNAYGRCHCCFFCNKMQTKLSKHVERCHADEIEVARLLAMKKGSEERKNAFQLLPNKGNYYHNKRVFASDYGEIIPVRRPSNPCDAHDFVPCPSCLGYFPREELRKHVVHSCIGRDLKSLRPTSFEIRMQSDIVSEIYSQNLKHVPKLIQTMRQDSLTMVIKHDDLIRQLGENFLTKLTTMDDTRKHHYVGQKMRESARLLVQFRKTTKSDASMDDLLHHQHNDSVVEAVHRTAGDPDMTTEDSDGCKHPSVALKLGHDLRKLAMIKEGIGIKKENKLQRKEAVKFLKLMDRDWKNLVSSPALSTISARRLGKVEELPDSEDISNFSSFLAKEIETISTLLSTKKV</sequence>
<dbReference type="PANTHER" id="PTHR33480">
    <property type="entry name" value="SET DOMAIN-CONTAINING PROTEIN-RELATED"/>
    <property type="match status" value="1"/>
</dbReference>
<name>A0A9Q1B9R6_HOLLE</name>
<feature type="region of interest" description="Disordered" evidence="1">
    <location>
        <begin position="1"/>
        <end position="26"/>
    </location>
</feature>
<evidence type="ECO:0000313" key="2">
    <source>
        <dbReference type="EMBL" id="KAJ8018590.1"/>
    </source>
</evidence>
<dbReference type="Proteomes" id="UP001152320">
    <property type="component" value="Unassembled WGS sequence"/>
</dbReference>
<dbReference type="AlphaFoldDB" id="A0A9Q1B9R6"/>
<protein>
    <submittedName>
        <fullName evidence="2">Uncharacterized protein</fullName>
    </submittedName>
</protein>
<comment type="caution">
    <text evidence="2">The sequence shown here is derived from an EMBL/GenBank/DDBJ whole genome shotgun (WGS) entry which is preliminary data.</text>
</comment>
<accession>A0A9Q1B9R6</accession>
<evidence type="ECO:0000256" key="1">
    <source>
        <dbReference type="SAM" id="MobiDB-lite"/>
    </source>
</evidence>
<reference evidence="2" key="1">
    <citation type="submission" date="2021-10" db="EMBL/GenBank/DDBJ databases">
        <title>Tropical sea cucumber genome reveals ecological adaptation and Cuvierian tubules defense mechanism.</title>
        <authorList>
            <person name="Chen T."/>
        </authorList>
    </citation>
    <scope>NUCLEOTIDE SEQUENCE</scope>
    <source>
        <strain evidence="2">Nanhai2018</strain>
        <tissue evidence="2">Muscle</tissue>
    </source>
</reference>
<dbReference type="PANTHER" id="PTHR33480:SF1">
    <property type="entry name" value="TYR RECOMBINASE DOMAIN-CONTAINING PROTEIN"/>
    <property type="match status" value="1"/>
</dbReference>
<dbReference type="EMBL" id="JAIZAY010000273">
    <property type="protein sequence ID" value="KAJ8018590.1"/>
    <property type="molecule type" value="Genomic_DNA"/>
</dbReference>
<proteinExistence type="predicted"/>
<gene>
    <name evidence="2" type="ORF">HOLleu_43335</name>
</gene>
<dbReference type="OrthoDB" id="10066781at2759"/>